<protein>
    <recommendedName>
        <fullName evidence="8">Carotenoid oxygenase</fullName>
    </recommendedName>
</protein>
<gene>
    <name evidence="6" type="ORF">PSIN1315_LOCUS7561</name>
    <name evidence="7" type="ORF">PSIN1315_LOCUS7562</name>
</gene>
<evidence type="ECO:0000256" key="3">
    <source>
        <dbReference type="ARBA" id="ARBA00023004"/>
    </source>
</evidence>
<feature type="binding site" evidence="4">
    <location>
        <position position="321"/>
    </location>
    <ligand>
        <name>Fe cation</name>
        <dbReference type="ChEBI" id="CHEBI:24875"/>
        <note>catalytic</note>
    </ligand>
</feature>
<evidence type="ECO:0000256" key="1">
    <source>
        <dbReference type="ARBA" id="ARBA00006787"/>
    </source>
</evidence>
<evidence type="ECO:0000256" key="4">
    <source>
        <dbReference type="PIRSR" id="PIRSR604294-1"/>
    </source>
</evidence>
<dbReference type="GO" id="GO:0016121">
    <property type="term" value="P:carotene catabolic process"/>
    <property type="evidence" value="ECO:0007669"/>
    <property type="project" value="TreeGrafter"/>
</dbReference>
<evidence type="ECO:0008006" key="8">
    <source>
        <dbReference type="Google" id="ProtNLM"/>
    </source>
</evidence>
<name>A0A7S3BNS9_9VIRI</name>
<organism evidence="6">
    <name type="scientific">Prasinoderma singulare</name>
    <dbReference type="NCBI Taxonomy" id="676789"/>
    <lineage>
        <taxon>Eukaryota</taxon>
        <taxon>Viridiplantae</taxon>
        <taxon>Prasinodermophyta</taxon>
        <taxon>Prasinodermophyceae</taxon>
        <taxon>Prasinodermales</taxon>
        <taxon>Prasinodermaceae</taxon>
        <taxon>Prasinoderma</taxon>
    </lineage>
</organism>
<dbReference type="EMBL" id="HBHY01011729">
    <property type="protein sequence ID" value="CAE0139802.1"/>
    <property type="molecule type" value="Transcribed_RNA"/>
</dbReference>
<dbReference type="GO" id="GO:0046872">
    <property type="term" value="F:metal ion binding"/>
    <property type="evidence" value="ECO:0007669"/>
    <property type="project" value="UniProtKB-KW"/>
</dbReference>
<feature type="compositionally biased region" description="Low complexity" evidence="5">
    <location>
        <begin position="41"/>
        <end position="51"/>
    </location>
</feature>
<dbReference type="PANTHER" id="PTHR10543">
    <property type="entry name" value="BETA-CAROTENE DIOXYGENASE"/>
    <property type="match status" value="1"/>
</dbReference>
<dbReference type="GO" id="GO:0010436">
    <property type="term" value="F:carotenoid dioxygenase activity"/>
    <property type="evidence" value="ECO:0007669"/>
    <property type="project" value="TreeGrafter"/>
</dbReference>
<dbReference type="InterPro" id="IPR004294">
    <property type="entry name" value="Carotenoid_Oase"/>
</dbReference>
<keyword evidence="2 4" id="KW-0479">Metal-binding</keyword>
<dbReference type="PANTHER" id="PTHR10543:SF138">
    <property type="entry name" value="CAROTENOID OXYGENASE"/>
    <property type="match status" value="1"/>
</dbReference>
<evidence type="ECO:0000313" key="6">
    <source>
        <dbReference type="EMBL" id="CAE0139802.1"/>
    </source>
</evidence>
<dbReference type="Pfam" id="PF03055">
    <property type="entry name" value="RPE65"/>
    <property type="match status" value="1"/>
</dbReference>
<keyword evidence="3 4" id="KW-0408">Iron</keyword>
<evidence type="ECO:0000256" key="5">
    <source>
        <dbReference type="SAM" id="MobiDB-lite"/>
    </source>
</evidence>
<dbReference type="EMBL" id="HBHY01011730">
    <property type="protein sequence ID" value="CAE0139804.1"/>
    <property type="molecule type" value="Transcribed_RNA"/>
</dbReference>
<evidence type="ECO:0000256" key="2">
    <source>
        <dbReference type="ARBA" id="ARBA00022723"/>
    </source>
</evidence>
<reference evidence="6" key="1">
    <citation type="submission" date="2021-01" db="EMBL/GenBank/DDBJ databases">
        <authorList>
            <person name="Corre E."/>
            <person name="Pelletier E."/>
            <person name="Niang G."/>
            <person name="Scheremetjew M."/>
            <person name="Finn R."/>
            <person name="Kale V."/>
            <person name="Holt S."/>
            <person name="Cochrane G."/>
            <person name="Meng A."/>
            <person name="Brown T."/>
            <person name="Cohen L."/>
        </authorList>
    </citation>
    <scope>NUCLEOTIDE SEQUENCE</scope>
    <source>
        <strain evidence="6">RCC927</strain>
    </source>
</reference>
<comment type="cofactor">
    <cofactor evidence="4">
        <name>Fe(2+)</name>
        <dbReference type="ChEBI" id="CHEBI:29033"/>
    </cofactor>
    <text evidence="4">Binds 1 Fe(2+) ion per subunit.</text>
</comment>
<feature type="binding site" evidence="4">
    <location>
        <position position="267"/>
    </location>
    <ligand>
        <name>Fe cation</name>
        <dbReference type="ChEBI" id="CHEBI:24875"/>
        <note>catalytic</note>
    </ligand>
</feature>
<feature type="compositionally biased region" description="Low complexity" evidence="5">
    <location>
        <begin position="1"/>
        <end position="20"/>
    </location>
</feature>
<feature type="binding site" evidence="4">
    <location>
        <position position="393"/>
    </location>
    <ligand>
        <name>Fe cation</name>
        <dbReference type="ChEBI" id="CHEBI:24875"/>
        <note>catalytic</note>
    </ligand>
</feature>
<evidence type="ECO:0000313" key="7">
    <source>
        <dbReference type="EMBL" id="CAE0139804.1"/>
    </source>
</evidence>
<feature type="region of interest" description="Disordered" evidence="5">
    <location>
        <begin position="1"/>
        <end position="75"/>
    </location>
</feature>
<dbReference type="AlphaFoldDB" id="A0A7S3BNS9"/>
<comment type="similarity">
    <text evidence="1">Belongs to the carotenoid oxygenase family.</text>
</comment>
<accession>A0A7S3BNS9</accession>
<proteinExistence type="inferred from homology"/>
<feature type="binding site" evidence="4">
    <location>
        <position position="592"/>
    </location>
    <ligand>
        <name>Fe cation</name>
        <dbReference type="ChEBI" id="CHEBI:24875"/>
        <note>catalytic</note>
    </ligand>
</feature>
<sequence>MSSSLTAARVASAASAGPSAVHRRRALRAQAPRDRDVKSRAATAPATAPVADEPGTAPGGTRHPTQGPFAGTQLDSSKTIEELQPFYNGYRSGYRSVPPSDETFGYIDESAIEGEIPTELLGTLLRNGPAYFEREGDDLAKRYLDGDGMVTSVAFKDGKAFFRNKFVQTECFIAEQKAGKYLEPSIFTADDPRKPIWWHRTAVDMVGIDRGFTGDPQMKHNGAYNVMNWGGSLVAVDYAKPYELDPDNLDTIGHGASELSSTKHTSHYRVMAEKDGSSRLVTMLNNINWRNHTTTSNFCEFDEQGKKVSDRTFTFPAAYVHDMIVTDDYYVLFDCPVRMHLKNTFINYPQGKTSLSESIAEDTSRKPMFRLFPRHDGVEEKVISTDKFCFSYHHVNGWQEGDKLIFDTTTWPKFTLYFLDIVDADGKVFWPKMSFTRFVLDLKTGACDAFDLDNHPCEYPAVAPCATGRPYRHAYLCTSAHAAADNDEVSGPIHQLTKVSMKNTDPYCKEVEVQHYYPGDTRFCMEPLFIPRSQETSGVHGSGGDGEDDGWLIGMVNNAGSTTDVIIIDCKDFASGPVATLHLPRYVPMGVHGSFSAEYICGPDDES</sequence>